<keyword evidence="2" id="KW-1133">Transmembrane helix</keyword>
<feature type="domain" description="EamA" evidence="3">
    <location>
        <begin position="6"/>
        <end position="52"/>
    </location>
</feature>
<dbReference type="GO" id="GO:0016020">
    <property type="term" value="C:membrane"/>
    <property type="evidence" value="ECO:0007669"/>
    <property type="project" value="InterPro"/>
</dbReference>
<protein>
    <submittedName>
        <fullName evidence="4">Conserved domain protein</fullName>
    </submittedName>
</protein>
<proteinExistence type="inferred from homology"/>
<evidence type="ECO:0000259" key="3">
    <source>
        <dbReference type="Pfam" id="PF00892"/>
    </source>
</evidence>
<evidence type="ECO:0000313" key="5">
    <source>
        <dbReference type="Proteomes" id="UP000005277"/>
    </source>
</evidence>
<evidence type="ECO:0000256" key="1">
    <source>
        <dbReference type="ARBA" id="ARBA00007362"/>
    </source>
</evidence>
<comment type="caution">
    <text evidence="4">The sequence shown here is derived from an EMBL/GenBank/DDBJ whole genome shotgun (WGS) entry which is preliminary data.</text>
</comment>
<dbReference type="EMBL" id="AEXN01000015">
    <property type="protein sequence ID" value="EGC84009.1"/>
    <property type="molecule type" value="Genomic_DNA"/>
</dbReference>
<keyword evidence="2" id="KW-0472">Membrane</keyword>
<evidence type="ECO:0000256" key="2">
    <source>
        <dbReference type="SAM" id="Phobius"/>
    </source>
</evidence>
<feature type="transmembrane region" description="Helical" evidence="2">
    <location>
        <begin position="31"/>
        <end position="52"/>
    </location>
</feature>
<dbReference type="AlphaFoldDB" id="F0H054"/>
<evidence type="ECO:0000313" key="4">
    <source>
        <dbReference type="EMBL" id="EGC84009.1"/>
    </source>
</evidence>
<sequence length="54" mass="6413">MKNKHRGELLLFLTSFIWGFAFIAQKLGSDYIPPFTFNFLRNLVAGIFYFLFNF</sequence>
<keyword evidence="5" id="KW-1185">Reference proteome</keyword>
<organism evidence="4 5">
    <name type="scientific">Anaerococcus hydrogenalis ACS-025-V-Sch4</name>
    <dbReference type="NCBI Taxonomy" id="879306"/>
    <lineage>
        <taxon>Bacteria</taxon>
        <taxon>Bacillati</taxon>
        <taxon>Bacillota</taxon>
        <taxon>Tissierellia</taxon>
        <taxon>Tissierellales</taxon>
        <taxon>Peptoniphilaceae</taxon>
        <taxon>Anaerococcus</taxon>
    </lineage>
</organism>
<reference evidence="4 5" key="1">
    <citation type="submission" date="2011-01" db="EMBL/GenBank/DDBJ databases">
        <authorList>
            <person name="Durkin A.S."/>
            <person name="Madupu R."/>
            <person name="Torralba M."/>
            <person name="Gillis M."/>
            <person name="Methe B."/>
            <person name="Sutton G."/>
            <person name="Nelson K.E."/>
        </authorList>
    </citation>
    <scope>NUCLEOTIDE SEQUENCE [LARGE SCALE GENOMIC DNA]</scope>
    <source>
        <strain evidence="4 5">ACS-025-V-Sch4</strain>
    </source>
</reference>
<comment type="similarity">
    <text evidence="1">Belongs to the EamA transporter family.</text>
</comment>
<dbReference type="Pfam" id="PF00892">
    <property type="entry name" value="EamA"/>
    <property type="match status" value="1"/>
</dbReference>
<dbReference type="Proteomes" id="UP000005277">
    <property type="component" value="Unassembled WGS sequence"/>
</dbReference>
<dbReference type="InterPro" id="IPR000620">
    <property type="entry name" value="EamA_dom"/>
</dbReference>
<keyword evidence="2" id="KW-0812">Transmembrane</keyword>
<feature type="transmembrane region" description="Helical" evidence="2">
    <location>
        <begin position="7"/>
        <end position="25"/>
    </location>
</feature>
<accession>F0H054</accession>
<gene>
    <name evidence="4" type="ORF">HMPREF9246_1066</name>
</gene>
<name>F0H054_9FIRM</name>
<dbReference type="OrthoDB" id="9804865at2"/>